<gene>
    <name evidence="3" type="ORF">CVT24_007146</name>
</gene>
<sequence>MTESLLLSLGERGPFSEEEFNDWYDNEHIPNLLSLPGYTAAQRYIQNDTRKPTYLTLYNYTSNSSNPVSSQTNAFNTPEMINYAANLSEREKRIISNVPYINRRIYKPIFQLPSSSRITRSAAKYLFTVEADLKDASPEFEEEFNKWCNTTHIPCLSKTEGWVSSRRFQLELYEELGADAPLPEHAATKYISIHEFDSSDYREDQGLMAAVRGEGAQKMADSKVKFDLRHFVLHKDFY</sequence>
<dbReference type="GO" id="GO:0016491">
    <property type="term" value="F:oxidoreductase activity"/>
    <property type="evidence" value="ECO:0007669"/>
    <property type="project" value="InterPro"/>
</dbReference>
<dbReference type="Proteomes" id="UP000284842">
    <property type="component" value="Unassembled WGS sequence"/>
</dbReference>
<reference evidence="3 4" key="1">
    <citation type="journal article" date="2018" name="Evol. Lett.">
        <title>Horizontal gene cluster transfer increased hallucinogenic mushroom diversity.</title>
        <authorList>
            <person name="Reynolds H.T."/>
            <person name="Vijayakumar V."/>
            <person name="Gluck-Thaler E."/>
            <person name="Korotkin H.B."/>
            <person name="Matheny P.B."/>
            <person name="Slot J.C."/>
        </authorList>
    </citation>
    <scope>NUCLEOTIDE SEQUENCE [LARGE SCALE GENOMIC DNA]</scope>
    <source>
        <strain evidence="3 4">2629</strain>
    </source>
</reference>
<proteinExistence type="inferred from homology"/>
<comment type="similarity">
    <text evidence="1">Belongs to the tpcK family.</text>
</comment>
<dbReference type="InterPro" id="IPR011008">
    <property type="entry name" value="Dimeric_a/b-barrel"/>
</dbReference>
<evidence type="ECO:0000313" key="3">
    <source>
        <dbReference type="EMBL" id="PPR04887.1"/>
    </source>
</evidence>
<protein>
    <recommendedName>
        <fullName evidence="2">EthD domain-containing protein</fullName>
    </recommendedName>
</protein>
<feature type="domain" description="EthD" evidence="2">
    <location>
        <begin position="14"/>
        <end position="53"/>
    </location>
</feature>
<dbReference type="EMBL" id="NHTK01000879">
    <property type="protein sequence ID" value="PPR04887.1"/>
    <property type="molecule type" value="Genomic_DNA"/>
</dbReference>
<dbReference type="Pfam" id="PF07110">
    <property type="entry name" value="EthD"/>
    <property type="match status" value="1"/>
</dbReference>
<name>A0A409YPF6_9AGAR</name>
<dbReference type="InParanoid" id="A0A409YPF6"/>
<accession>A0A409YPF6</accession>
<dbReference type="SUPFAM" id="SSF54909">
    <property type="entry name" value="Dimeric alpha+beta barrel"/>
    <property type="match status" value="1"/>
</dbReference>
<keyword evidence="4" id="KW-1185">Reference proteome</keyword>
<dbReference type="STRING" id="181874.A0A409YPF6"/>
<dbReference type="AlphaFoldDB" id="A0A409YPF6"/>
<organism evidence="3 4">
    <name type="scientific">Panaeolus cyanescens</name>
    <dbReference type="NCBI Taxonomy" id="181874"/>
    <lineage>
        <taxon>Eukaryota</taxon>
        <taxon>Fungi</taxon>
        <taxon>Dikarya</taxon>
        <taxon>Basidiomycota</taxon>
        <taxon>Agaricomycotina</taxon>
        <taxon>Agaricomycetes</taxon>
        <taxon>Agaricomycetidae</taxon>
        <taxon>Agaricales</taxon>
        <taxon>Agaricineae</taxon>
        <taxon>Galeropsidaceae</taxon>
        <taxon>Panaeolus</taxon>
    </lineage>
</organism>
<evidence type="ECO:0000259" key="2">
    <source>
        <dbReference type="Pfam" id="PF07110"/>
    </source>
</evidence>
<evidence type="ECO:0000313" key="4">
    <source>
        <dbReference type="Proteomes" id="UP000284842"/>
    </source>
</evidence>
<comment type="caution">
    <text evidence="3">The sequence shown here is derived from an EMBL/GenBank/DDBJ whole genome shotgun (WGS) entry which is preliminary data.</text>
</comment>
<dbReference type="OrthoDB" id="2851338at2759"/>
<dbReference type="InterPro" id="IPR009799">
    <property type="entry name" value="EthD_dom"/>
</dbReference>
<evidence type="ECO:0000256" key="1">
    <source>
        <dbReference type="ARBA" id="ARBA00005986"/>
    </source>
</evidence>